<evidence type="ECO:0000256" key="3">
    <source>
        <dbReference type="ARBA" id="ARBA00022989"/>
    </source>
</evidence>
<feature type="transmembrane region" description="Helical" evidence="5">
    <location>
        <begin position="28"/>
        <end position="47"/>
    </location>
</feature>
<keyword evidence="4 5" id="KW-0472">Membrane</keyword>
<feature type="transmembrane region" description="Helical" evidence="5">
    <location>
        <begin position="125"/>
        <end position="146"/>
    </location>
</feature>
<accession>A0A7C4GGN5</accession>
<dbReference type="InterPro" id="IPR025256">
    <property type="entry name" value="TM7S3/TM198-like_dom"/>
</dbReference>
<evidence type="ECO:0000256" key="4">
    <source>
        <dbReference type="ARBA" id="ARBA00023136"/>
    </source>
</evidence>
<sequence>MVVYPTAGIGLAVLGGFVCFLGYRMLRAVLGIAGFMLGALGATWFAGEVLHLVRTWLLVAVIAGGIIGAVLAAFIYKLGVFLLGAAGGALAALTLAPGPRPLVVLAVAVGSGVLALLLQRAVLTLVTAFAGAWAAVAGVSHLAGWLELPVRFEHIRLTFGPGQRGMVTLAAWLVLGAVGTIIQLSAGKPRKQD</sequence>
<protein>
    <submittedName>
        <fullName evidence="7">TMEM198/TM7SF3 family protein</fullName>
    </submittedName>
</protein>
<evidence type="ECO:0000256" key="2">
    <source>
        <dbReference type="ARBA" id="ARBA00022692"/>
    </source>
</evidence>
<dbReference type="GO" id="GO:0005886">
    <property type="term" value="C:plasma membrane"/>
    <property type="evidence" value="ECO:0007669"/>
    <property type="project" value="TreeGrafter"/>
</dbReference>
<name>A0A7C4GGN5_UNCW3</name>
<evidence type="ECO:0000313" key="7">
    <source>
        <dbReference type="EMBL" id="HGK28318.1"/>
    </source>
</evidence>
<proteinExistence type="predicted"/>
<feature type="transmembrane region" description="Helical" evidence="5">
    <location>
        <begin position="166"/>
        <end position="186"/>
    </location>
</feature>
<evidence type="ECO:0000256" key="1">
    <source>
        <dbReference type="ARBA" id="ARBA00004141"/>
    </source>
</evidence>
<dbReference type="EMBL" id="DSUT01000103">
    <property type="protein sequence ID" value="HGK28318.1"/>
    <property type="molecule type" value="Genomic_DNA"/>
</dbReference>
<keyword evidence="2 5" id="KW-0812">Transmembrane</keyword>
<dbReference type="Pfam" id="PF13886">
    <property type="entry name" value="TM7S3_TM198"/>
    <property type="match status" value="1"/>
</dbReference>
<comment type="caution">
    <text evidence="7">The sequence shown here is derived from an EMBL/GenBank/DDBJ whole genome shotgun (WGS) entry which is preliminary data.</text>
</comment>
<gene>
    <name evidence="7" type="ORF">ENS41_05115</name>
</gene>
<dbReference type="InterPro" id="IPR040236">
    <property type="entry name" value="TMEM198"/>
</dbReference>
<dbReference type="AlphaFoldDB" id="A0A7C4GGN5"/>
<dbReference type="PANTHER" id="PTHR31247">
    <property type="entry name" value="TRANSMEMBRANE PROTEIN 198 FAMILY MEMBER"/>
    <property type="match status" value="1"/>
</dbReference>
<keyword evidence="3 5" id="KW-1133">Transmembrane helix</keyword>
<feature type="domain" description="TM7S3/TM198-like" evidence="6">
    <location>
        <begin position="10"/>
        <end position="184"/>
    </location>
</feature>
<feature type="transmembrane region" description="Helical" evidence="5">
    <location>
        <begin position="78"/>
        <end position="96"/>
    </location>
</feature>
<dbReference type="PANTHER" id="PTHR31247:SF5">
    <property type="entry name" value="DUF4203 DOMAIN-CONTAINING PROTEIN"/>
    <property type="match status" value="1"/>
</dbReference>
<feature type="transmembrane region" description="Helical" evidence="5">
    <location>
        <begin position="102"/>
        <end position="118"/>
    </location>
</feature>
<evidence type="ECO:0000259" key="6">
    <source>
        <dbReference type="Pfam" id="PF13886"/>
    </source>
</evidence>
<evidence type="ECO:0000256" key="5">
    <source>
        <dbReference type="SAM" id="Phobius"/>
    </source>
</evidence>
<reference evidence="7" key="1">
    <citation type="journal article" date="2020" name="mSystems">
        <title>Genome- and Community-Level Interaction Insights into Carbon Utilization and Element Cycling Functions of Hydrothermarchaeota in Hydrothermal Sediment.</title>
        <authorList>
            <person name="Zhou Z."/>
            <person name="Liu Y."/>
            <person name="Xu W."/>
            <person name="Pan J."/>
            <person name="Luo Z.H."/>
            <person name="Li M."/>
        </authorList>
    </citation>
    <scope>NUCLEOTIDE SEQUENCE [LARGE SCALE GENOMIC DNA]</scope>
    <source>
        <strain evidence="7">SpSt-488</strain>
    </source>
</reference>
<feature type="transmembrane region" description="Helical" evidence="5">
    <location>
        <begin position="6"/>
        <end position="23"/>
    </location>
</feature>
<organism evidence="7">
    <name type="scientific">candidate division WOR-3 bacterium</name>
    <dbReference type="NCBI Taxonomy" id="2052148"/>
    <lineage>
        <taxon>Bacteria</taxon>
        <taxon>Bacteria division WOR-3</taxon>
    </lineage>
</organism>
<comment type="subcellular location">
    <subcellularLocation>
        <location evidence="1">Membrane</location>
        <topology evidence="1">Multi-pass membrane protein</topology>
    </subcellularLocation>
</comment>
<feature type="transmembrane region" description="Helical" evidence="5">
    <location>
        <begin position="53"/>
        <end position="71"/>
    </location>
</feature>